<proteinExistence type="predicted"/>
<accession>A0AAN9V816</accession>
<sequence length="69" mass="7986">MDSPVDSYRQNLLRLNDVFELSGLNDGFEIDELSGLRDVFEIDEDELSGLSDVFEITEKELFEVRTKQN</sequence>
<reference evidence="1 2" key="1">
    <citation type="submission" date="2024-03" db="EMBL/GenBank/DDBJ databases">
        <title>The genome assembly and annotation of the cricket Gryllus longicercus Weissman &amp; Gray.</title>
        <authorList>
            <person name="Szrajer S."/>
            <person name="Gray D."/>
            <person name="Ylla G."/>
        </authorList>
    </citation>
    <scope>NUCLEOTIDE SEQUENCE [LARGE SCALE GENOMIC DNA]</scope>
    <source>
        <strain evidence="1">DAG 2021-001</strain>
        <tissue evidence="1">Whole body minus gut</tissue>
    </source>
</reference>
<dbReference type="AlphaFoldDB" id="A0AAN9V816"/>
<evidence type="ECO:0000313" key="2">
    <source>
        <dbReference type="Proteomes" id="UP001378592"/>
    </source>
</evidence>
<keyword evidence="2" id="KW-1185">Reference proteome</keyword>
<protein>
    <submittedName>
        <fullName evidence="1">Uncharacterized protein</fullName>
    </submittedName>
</protein>
<comment type="caution">
    <text evidence="1">The sequence shown here is derived from an EMBL/GenBank/DDBJ whole genome shotgun (WGS) entry which is preliminary data.</text>
</comment>
<name>A0AAN9V816_9ORTH</name>
<dbReference type="EMBL" id="JAZDUA010000653">
    <property type="protein sequence ID" value="KAK7790227.1"/>
    <property type="molecule type" value="Genomic_DNA"/>
</dbReference>
<evidence type="ECO:0000313" key="1">
    <source>
        <dbReference type="EMBL" id="KAK7790227.1"/>
    </source>
</evidence>
<gene>
    <name evidence="1" type="ORF">R5R35_014535</name>
</gene>
<organism evidence="1 2">
    <name type="scientific">Gryllus longicercus</name>
    <dbReference type="NCBI Taxonomy" id="2509291"/>
    <lineage>
        <taxon>Eukaryota</taxon>
        <taxon>Metazoa</taxon>
        <taxon>Ecdysozoa</taxon>
        <taxon>Arthropoda</taxon>
        <taxon>Hexapoda</taxon>
        <taxon>Insecta</taxon>
        <taxon>Pterygota</taxon>
        <taxon>Neoptera</taxon>
        <taxon>Polyneoptera</taxon>
        <taxon>Orthoptera</taxon>
        <taxon>Ensifera</taxon>
        <taxon>Gryllidea</taxon>
        <taxon>Grylloidea</taxon>
        <taxon>Gryllidae</taxon>
        <taxon>Gryllinae</taxon>
        <taxon>Gryllus</taxon>
    </lineage>
</organism>
<dbReference type="Proteomes" id="UP001378592">
    <property type="component" value="Unassembled WGS sequence"/>
</dbReference>